<dbReference type="GO" id="GO:0000150">
    <property type="term" value="F:DNA strand exchange activity"/>
    <property type="evidence" value="ECO:0007669"/>
    <property type="project" value="InterPro"/>
</dbReference>
<dbReference type="PANTHER" id="PTHR30461:SF23">
    <property type="entry name" value="DNA RECOMBINASE-RELATED"/>
    <property type="match status" value="1"/>
</dbReference>
<dbReference type="Proteomes" id="UP000183843">
    <property type="component" value="Unassembled WGS sequence"/>
</dbReference>
<feature type="domain" description="Recombinase" evidence="1">
    <location>
        <begin position="137"/>
        <end position="247"/>
    </location>
</feature>
<dbReference type="InterPro" id="IPR050639">
    <property type="entry name" value="SSR_resolvase"/>
</dbReference>
<evidence type="ECO:0000313" key="3">
    <source>
        <dbReference type="Proteomes" id="UP000183843"/>
    </source>
</evidence>
<name>A0A1I0V2F2_SELRU</name>
<sequence>MVIKRVLQYKDSPKAIRFGSGAIVVLYCGKCGNHYVKGVTKPNAFDGLQEHWYCFGKLRKKICDAKNIRGYRLRDACCEVLGTDKFDEDLFGKTIDKIIVVADRLEFHFYEGTVKTANIKYFSAAKGKTFKYPLKKPFGYQRTATGYVVNPEEAEAVRLMYKYYTDGWKIADISRELEAKGYKSFKGKLSRGLIGIALDSDFYIGGKNVAAQKPYLLDVEHEPIIDKELFDTVQKRRVIELKKQERRIATRRRMDIEKRNGNTSQPE</sequence>
<dbReference type="InterPro" id="IPR011109">
    <property type="entry name" value="DNA_bind_recombinase_dom"/>
</dbReference>
<dbReference type="Pfam" id="PF07508">
    <property type="entry name" value="Recombinase"/>
    <property type="match status" value="1"/>
</dbReference>
<gene>
    <name evidence="2" type="ORF">SAMN05216587_101184</name>
</gene>
<protein>
    <submittedName>
        <fullName evidence="2">Recombinase</fullName>
    </submittedName>
</protein>
<organism evidence="2 3">
    <name type="scientific">Selenomonas ruminantium</name>
    <dbReference type="NCBI Taxonomy" id="971"/>
    <lineage>
        <taxon>Bacteria</taxon>
        <taxon>Bacillati</taxon>
        <taxon>Bacillota</taxon>
        <taxon>Negativicutes</taxon>
        <taxon>Selenomonadales</taxon>
        <taxon>Selenomonadaceae</taxon>
        <taxon>Selenomonas</taxon>
    </lineage>
</organism>
<proteinExistence type="predicted"/>
<dbReference type="GO" id="GO:0003677">
    <property type="term" value="F:DNA binding"/>
    <property type="evidence" value="ECO:0007669"/>
    <property type="project" value="InterPro"/>
</dbReference>
<evidence type="ECO:0000313" key="2">
    <source>
        <dbReference type="EMBL" id="SFA70422.1"/>
    </source>
</evidence>
<dbReference type="Gene3D" id="3.90.1750.20">
    <property type="entry name" value="Putative Large Serine Recombinase, Chain B, Domain 2"/>
    <property type="match status" value="1"/>
</dbReference>
<dbReference type="InterPro" id="IPR038109">
    <property type="entry name" value="DNA_bind_recomb_sf"/>
</dbReference>
<dbReference type="PANTHER" id="PTHR30461">
    <property type="entry name" value="DNA-INVERTASE FROM LAMBDOID PROPHAGE"/>
    <property type="match status" value="1"/>
</dbReference>
<dbReference type="PROSITE" id="PS51737">
    <property type="entry name" value="RECOMBINASE_DNA_BIND"/>
    <property type="match status" value="1"/>
</dbReference>
<reference evidence="2 3" key="1">
    <citation type="submission" date="2016-10" db="EMBL/GenBank/DDBJ databases">
        <authorList>
            <person name="de Groot N.N."/>
        </authorList>
    </citation>
    <scope>NUCLEOTIDE SEQUENCE [LARGE SCALE GENOMIC DNA]</scope>
    <source>
        <strain evidence="2 3">L14</strain>
    </source>
</reference>
<accession>A0A1I0V2F2</accession>
<evidence type="ECO:0000259" key="1">
    <source>
        <dbReference type="PROSITE" id="PS51737"/>
    </source>
</evidence>
<dbReference type="AlphaFoldDB" id="A0A1I0V2F2"/>
<dbReference type="EMBL" id="FOJX01000001">
    <property type="protein sequence ID" value="SFA70422.1"/>
    <property type="molecule type" value="Genomic_DNA"/>
</dbReference>